<dbReference type="Pfam" id="PF00171">
    <property type="entry name" value="Aldedh"/>
    <property type="match status" value="1"/>
</dbReference>
<dbReference type="KEGG" id="gtl:EP073_04255"/>
<dbReference type="InterPro" id="IPR015590">
    <property type="entry name" value="Aldehyde_DH_dom"/>
</dbReference>
<evidence type="ECO:0000259" key="5">
    <source>
        <dbReference type="Pfam" id="PF00171"/>
    </source>
</evidence>
<feature type="domain" description="Aldehyde dehydrogenase" evidence="5">
    <location>
        <begin position="34"/>
        <end position="496"/>
    </location>
</feature>
<dbReference type="Gene3D" id="3.40.309.10">
    <property type="entry name" value="Aldehyde Dehydrogenase, Chain A, domain 2"/>
    <property type="match status" value="1"/>
</dbReference>
<reference evidence="6 7" key="1">
    <citation type="submission" date="2019-01" db="EMBL/GenBank/DDBJ databases">
        <title>Geovibrio thiophilus DSM 11263, complete genome.</title>
        <authorList>
            <person name="Spring S."/>
            <person name="Bunk B."/>
            <person name="Sproer C."/>
        </authorList>
    </citation>
    <scope>NUCLEOTIDE SEQUENCE [LARGE SCALE GENOMIC DNA]</scope>
    <source>
        <strain evidence="6 7">DSM 11263</strain>
    </source>
</reference>
<evidence type="ECO:0000256" key="3">
    <source>
        <dbReference type="PROSITE-ProRule" id="PRU10007"/>
    </source>
</evidence>
<evidence type="ECO:0000256" key="4">
    <source>
        <dbReference type="RuleBase" id="RU003345"/>
    </source>
</evidence>
<feature type="active site" evidence="3">
    <location>
        <position position="274"/>
    </location>
</feature>
<dbReference type="GO" id="GO:0016620">
    <property type="term" value="F:oxidoreductase activity, acting on the aldehyde or oxo group of donors, NAD or NADP as acceptor"/>
    <property type="evidence" value="ECO:0007669"/>
    <property type="project" value="InterPro"/>
</dbReference>
<evidence type="ECO:0000313" key="7">
    <source>
        <dbReference type="Proteomes" id="UP000287502"/>
    </source>
</evidence>
<dbReference type="PANTHER" id="PTHR11699">
    <property type="entry name" value="ALDEHYDE DEHYDROGENASE-RELATED"/>
    <property type="match status" value="1"/>
</dbReference>
<accession>A0A410JX73</accession>
<sequence length="502" mass="53881">MDAAVREMITKYKVSAKAQEFLAAVPQMYIDGAWCASSSGEVINVYEPSTGGLLSTIPSATCDDVDRAVAAARSAFDSGPWAAMKPNERQRIMHRLADLLEENVRTIAELETLDNGKALQGCIDYDVLGAADLLRYMAGWATKIRGNTSQVSIPGQYFSCTLKEPVGVVAAIVPWNWPLNMAVWKLAAPLAVGCTIVLKPAQLTSLSMIFFASLCEKAGIPKGVINIITGSGSVIGKYLAGHPQVNKVSFTGSTEVGREVGYAALRHMTRMTLELGGKSPILVFEDADVATVADATRYSIFYNSGQICSAGSRMYVHESIYDETVEAVAAVAGSIRLHPGLDPECDMGPVISKGAQESILGYIKKGVDEGARLVCGGKAVDRPGYFVEPTVFADCKNGMTVMQEEIFGPVLCIASFKTEEEVIRMANDNIYGLAASVWTDDISRAMRIVPQIKAGSVGVNCHDPDDSALPFGGYKESGFGKDRGAEQLEHFLETKNFVIKVG</sequence>
<dbReference type="InterPro" id="IPR016160">
    <property type="entry name" value="Ald_DH_CS_CYS"/>
</dbReference>
<dbReference type="InterPro" id="IPR016161">
    <property type="entry name" value="Ald_DH/histidinol_DH"/>
</dbReference>
<name>A0A410JX73_9BACT</name>
<proteinExistence type="inferred from homology"/>
<dbReference type="Gene3D" id="3.40.605.10">
    <property type="entry name" value="Aldehyde Dehydrogenase, Chain A, domain 1"/>
    <property type="match status" value="1"/>
</dbReference>
<dbReference type="FunFam" id="3.40.605.10:FF:000007">
    <property type="entry name" value="NAD/NADP-dependent betaine aldehyde dehydrogenase"/>
    <property type="match status" value="1"/>
</dbReference>
<dbReference type="OrthoDB" id="9762913at2"/>
<keyword evidence="7" id="KW-1185">Reference proteome</keyword>
<dbReference type="AlphaFoldDB" id="A0A410JX73"/>
<dbReference type="FunFam" id="3.40.309.10:FF:000012">
    <property type="entry name" value="Betaine aldehyde dehydrogenase"/>
    <property type="match status" value="1"/>
</dbReference>
<organism evidence="6 7">
    <name type="scientific">Geovibrio thiophilus</name>
    <dbReference type="NCBI Taxonomy" id="139438"/>
    <lineage>
        <taxon>Bacteria</taxon>
        <taxon>Pseudomonadati</taxon>
        <taxon>Deferribacterota</taxon>
        <taxon>Deferribacteres</taxon>
        <taxon>Deferribacterales</taxon>
        <taxon>Geovibrionaceae</taxon>
        <taxon>Geovibrio</taxon>
    </lineage>
</organism>
<dbReference type="PROSITE" id="PS00070">
    <property type="entry name" value="ALDEHYDE_DEHYDR_CYS"/>
    <property type="match status" value="1"/>
</dbReference>
<keyword evidence="2 4" id="KW-0560">Oxidoreductase</keyword>
<dbReference type="SUPFAM" id="SSF53720">
    <property type="entry name" value="ALDH-like"/>
    <property type="match status" value="1"/>
</dbReference>
<dbReference type="InterPro" id="IPR016163">
    <property type="entry name" value="Ald_DH_C"/>
</dbReference>
<comment type="similarity">
    <text evidence="1 4">Belongs to the aldehyde dehydrogenase family.</text>
</comment>
<evidence type="ECO:0000313" key="6">
    <source>
        <dbReference type="EMBL" id="QAR32648.1"/>
    </source>
</evidence>
<dbReference type="InterPro" id="IPR029510">
    <property type="entry name" value="Ald_DH_CS_GLU"/>
</dbReference>
<dbReference type="InterPro" id="IPR016162">
    <property type="entry name" value="Ald_DH_N"/>
</dbReference>
<evidence type="ECO:0000256" key="2">
    <source>
        <dbReference type="ARBA" id="ARBA00023002"/>
    </source>
</evidence>
<dbReference type="EMBL" id="CP035108">
    <property type="protein sequence ID" value="QAR32648.1"/>
    <property type="molecule type" value="Genomic_DNA"/>
</dbReference>
<dbReference type="RefSeq" id="WP_128465935.1">
    <property type="nucleotide sequence ID" value="NZ_CP035108.1"/>
</dbReference>
<gene>
    <name evidence="6" type="ORF">EP073_04255</name>
</gene>
<dbReference type="Proteomes" id="UP000287502">
    <property type="component" value="Chromosome"/>
</dbReference>
<protein>
    <submittedName>
        <fullName evidence="6">Aldehyde dehydrogenase family protein</fullName>
    </submittedName>
</protein>
<evidence type="ECO:0000256" key="1">
    <source>
        <dbReference type="ARBA" id="ARBA00009986"/>
    </source>
</evidence>
<dbReference type="PROSITE" id="PS00687">
    <property type="entry name" value="ALDEHYDE_DEHYDR_GLU"/>
    <property type="match status" value="1"/>
</dbReference>